<organism evidence="3 4">
    <name type="scientific">Hyaloscypha hepaticicola</name>
    <dbReference type="NCBI Taxonomy" id="2082293"/>
    <lineage>
        <taxon>Eukaryota</taxon>
        <taxon>Fungi</taxon>
        <taxon>Dikarya</taxon>
        <taxon>Ascomycota</taxon>
        <taxon>Pezizomycotina</taxon>
        <taxon>Leotiomycetes</taxon>
        <taxon>Helotiales</taxon>
        <taxon>Hyaloscyphaceae</taxon>
        <taxon>Hyaloscypha</taxon>
    </lineage>
</organism>
<dbReference type="STRING" id="1745343.A0A2J6QAZ6"/>
<proteinExistence type="predicted"/>
<feature type="domain" description="AMP-dependent synthetase/ligase" evidence="1">
    <location>
        <begin position="46"/>
        <end position="401"/>
    </location>
</feature>
<dbReference type="PANTHER" id="PTHR24096:SF422">
    <property type="entry name" value="BCDNA.GH02901"/>
    <property type="match status" value="1"/>
</dbReference>
<dbReference type="Gene3D" id="2.30.38.10">
    <property type="entry name" value="Luciferase, Domain 3"/>
    <property type="match status" value="1"/>
</dbReference>
<dbReference type="Gene3D" id="3.40.50.980">
    <property type="match status" value="2"/>
</dbReference>
<gene>
    <name evidence="3" type="ORF">NA56DRAFT_644312</name>
</gene>
<dbReference type="CDD" id="cd05911">
    <property type="entry name" value="Firefly_Luc_like"/>
    <property type="match status" value="1"/>
</dbReference>
<dbReference type="OrthoDB" id="6509636at2759"/>
<keyword evidence="4" id="KW-1185">Reference proteome</keyword>
<dbReference type="SUPFAM" id="SSF56801">
    <property type="entry name" value="Acetyl-CoA synthetase-like"/>
    <property type="match status" value="1"/>
</dbReference>
<dbReference type="InterPro" id="IPR045851">
    <property type="entry name" value="AMP-bd_C_sf"/>
</dbReference>
<dbReference type="InterPro" id="IPR025110">
    <property type="entry name" value="AMP-bd_C"/>
</dbReference>
<dbReference type="GO" id="GO:0016405">
    <property type="term" value="F:CoA-ligase activity"/>
    <property type="evidence" value="ECO:0007669"/>
    <property type="project" value="TreeGrafter"/>
</dbReference>
<dbReference type="EMBL" id="KZ613475">
    <property type="protein sequence ID" value="PMD23441.1"/>
    <property type="molecule type" value="Genomic_DNA"/>
</dbReference>
<dbReference type="Gene3D" id="3.30.300.30">
    <property type="match status" value="1"/>
</dbReference>
<evidence type="ECO:0000313" key="3">
    <source>
        <dbReference type="EMBL" id="PMD23441.1"/>
    </source>
</evidence>
<reference evidence="3 4" key="1">
    <citation type="submission" date="2016-05" db="EMBL/GenBank/DDBJ databases">
        <title>A degradative enzymes factory behind the ericoid mycorrhizal symbiosis.</title>
        <authorList>
            <consortium name="DOE Joint Genome Institute"/>
            <person name="Martino E."/>
            <person name="Morin E."/>
            <person name="Grelet G."/>
            <person name="Kuo A."/>
            <person name="Kohler A."/>
            <person name="Daghino S."/>
            <person name="Barry K."/>
            <person name="Choi C."/>
            <person name="Cichocki N."/>
            <person name="Clum A."/>
            <person name="Copeland A."/>
            <person name="Hainaut M."/>
            <person name="Haridas S."/>
            <person name="Labutti K."/>
            <person name="Lindquist E."/>
            <person name="Lipzen A."/>
            <person name="Khouja H.-R."/>
            <person name="Murat C."/>
            <person name="Ohm R."/>
            <person name="Olson A."/>
            <person name="Spatafora J."/>
            <person name="Veneault-Fourrey C."/>
            <person name="Henrissat B."/>
            <person name="Grigoriev I."/>
            <person name="Martin F."/>
            <person name="Perotto S."/>
        </authorList>
    </citation>
    <scope>NUCLEOTIDE SEQUENCE [LARGE SCALE GENOMIC DNA]</scope>
    <source>
        <strain evidence="3 4">UAMH 7357</strain>
    </source>
</reference>
<dbReference type="AlphaFoldDB" id="A0A2J6QAZ6"/>
<evidence type="ECO:0000259" key="1">
    <source>
        <dbReference type="Pfam" id="PF00501"/>
    </source>
</evidence>
<sequence length="559" mass="61750">MPFKSTQPDIDLPTNITTWTWLFNSPASPLSKNPPSQLAGYTNVHTSSRIPYNLVKTHTTHLSTALVKHHGLRKGDVVALFSPNTPWYPVAMLAVNRVAGIVSGASPAYNVEEMTYALKTGRAKFLFTVESCMGIAAEAAEKAGISRDRVFLLEGKLQGFTSMEELLEQGKREKQQVEEYKLKEGERNGDLCGFLSFSSGTTGLPKAVMISHQNVIAQCLQIAQITPSTHRKILAVLPAFHITGLVHALHLPILLNAEVYMLSSFTMKSMLDTVVRYKIGELLLVPPILIRLVRDPIVDQYDLSFVTRFSSGAAPLSEEIIQLLKKKFPNTGFKQGYGMTESCSCITAHPPEKYDYEHAHKVGSICASTEVKIIDEDGKELGVNQPGELLARGPQITMGYLGNEKATRETFNIDGEGWLRTGDQAMVGEDGMVTITDRIKEMIKVKGIGVAPAELEDLLLGHEKVEDVAVLGIADEWAGERPKAFVVLKRGGGDEVVGREIMAYVRERKVRHKWVKEVEFVEEIPKSASGKILRRVLRDMAKSGKRGTVVRDEEVKAKL</sequence>
<evidence type="ECO:0000313" key="4">
    <source>
        <dbReference type="Proteomes" id="UP000235672"/>
    </source>
</evidence>
<accession>A0A2J6QAZ6</accession>
<protein>
    <submittedName>
        <fullName evidence="3">Acetyl-CoA synthetase-like protein</fullName>
    </submittedName>
</protein>
<dbReference type="Pfam" id="PF13193">
    <property type="entry name" value="AMP-binding_C"/>
    <property type="match status" value="1"/>
</dbReference>
<dbReference type="InterPro" id="IPR000873">
    <property type="entry name" value="AMP-dep_synth/lig_dom"/>
</dbReference>
<dbReference type="Pfam" id="PF00501">
    <property type="entry name" value="AMP-binding"/>
    <property type="match status" value="1"/>
</dbReference>
<dbReference type="PROSITE" id="PS00455">
    <property type="entry name" value="AMP_BINDING"/>
    <property type="match status" value="1"/>
</dbReference>
<feature type="domain" description="AMP-binding enzyme C-terminal" evidence="2">
    <location>
        <begin position="454"/>
        <end position="531"/>
    </location>
</feature>
<evidence type="ECO:0000259" key="2">
    <source>
        <dbReference type="Pfam" id="PF13193"/>
    </source>
</evidence>
<dbReference type="InterPro" id="IPR020845">
    <property type="entry name" value="AMP-binding_CS"/>
</dbReference>
<dbReference type="Proteomes" id="UP000235672">
    <property type="component" value="Unassembled WGS sequence"/>
</dbReference>
<dbReference type="PANTHER" id="PTHR24096">
    <property type="entry name" value="LONG-CHAIN-FATTY-ACID--COA LIGASE"/>
    <property type="match status" value="1"/>
</dbReference>
<name>A0A2J6QAZ6_9HELO</name>